<accession>A0AAV7QYM1</accession>
<evidence type="ECO:0000313" key="2">
    <source>
        <dbReference type="EMBL" id="KAJ1143533.1"/>
    </source>
</evidence>
<comment type="caution">
    <text evidence="2">The sequence shown here is derived from an EMBL/GenBank/DDBJ whole genome shotgun (WGS) entry which is preliminary data.</text>
</comment>
<evidence type="ECO:0000313" key="3">
    <source>
        <dbReference type="Proteomes" id="UP001066276"/>
    </source>
</evidence>
<sequence length="489" mass="54481">MASLPALEPFVIDGPPSALAGRWKEWLDRLEPYFAATAVENDRRRPMLLHLGGAEVHKLGRSVVEEGPPYTYQSLKQALTAHFEPLANPDYERFLLRQARQFSHESVDAFYARLMDLARTCTLVDVEDEVRAQFIQGCTSVKLREHILQVPGMSMVNILTLGRSKEPSKVRAAHMEAALQTQVKVEPVNVVTTPPGERRKYKPRTSTLPRFCNSCGGPFPHQGVCPAQGKTCSNCQKLNHFAKVCKSMSRSRPQKFMAVYSVQPVVVMDDDDLDDDENEAPSTICINRPVRDTIPNIVEYNDLHQQMGKALSRRKDRNDKMSRKRGAKERDICVGDMVLVKCRKGGSKFVLPFEKDPWIVSDVKGTMITAKRGPESITRNISFYKKVYASDFPVPIDILSGDQDYDDVMLQSSGFETNDAFLDGALCPDVQNPGGSMVVDHGSGDQLVEESITSGSGLAGPVTSTRGDGLYNLRPHPQCSTRFRDFVVN</sequence>
<dbReference type="PANTHER" id="PTHR33198:SF20">
    <property type="entry name" value="RETROTRANSPOSON GAG DOMAIN-CONTAINING PROTEIN"/>
    <property type="match status" value="1"/>
</dbReference>
<feature type="region of interest" description="Disordered" evidence="1">
    <location>
        <begin position="308"/>
        <end position="327"/>
    </location>
</feature>
<protein>
    <submittedName>
        <fullName evidence="2">Uncharacterized protein</fullName>
    </submittedName>
</protein>
<evidence type="ECO:0000256" key="1">
    <source>
        <dbReference type="SAM" id="MobiDB-lite"/>
    </source>
</evidence>
<reference evidence="2" key="1">
    <citation type="journal article" date="2022" name="bioRxiv">
        <title>Sequencing and chromosome-scale assembly of the giantPleurodeles waltlgenome.</title>
        <authorList>
            <person name="Brown T."/>
            <person name="Elewa A."/>
            <person name="Iarovenko S."/>
            <person name="Subramanian E."/>
            <person name="Araus A.J."/>
            <person name="Petzold A."/>
            <person name="Susuki M."/>
            <person name="Suzuki K.-i.T."/>
            <person name="Hayashi T."/>
            <person name="Toyoda A."/>
            <person name="Oliveira C."/>
            <person name="Osipova E."/>
            <person name="Leigh N.D."/>
            <person name="Simon A."/>
            <person name="Yun M.H."/>
        </authorList>
    </citation>
    <scope>NUCLEOTIDE SEQUENCE</scope>
    <source>
        <strain evidence="2">20211129_DDA</strain>
        <tissue evidence="2">Liver</tissue>
    </source>
</reference>
<keyword evidence="3" id="KW-1185">Reference proteome</keyword>
<dbReference type="Proteomes" id="UP001066276">
    <property type="component" value="Chromosome 6"/>
</dbReference>
<dbReference type="EMBL" id="JANPWB010000010">
    <property type="protein sequence ID" value="KAJ1143533.1"/>
    <property type="molecule type" value="Genomic_DNA"/>
</dbReference>
<name>A0AAV7QYM1_PLEWA</name>
<dbReference type="PANTHER" id="PTHR33198">
    <property type="entry name" value="ANK_REP_REGION DOMAIN-CONTAINING PROTEIN-RELATED"/>
    <property type="match status" value="1"/>
</dbReference>
<gene>
    <name evidence="2" type="ORF">NDU88_009841</name>
</gene>
<dbReference type="AlphaFoldDB" id="A0AAV7QYM1"/>
<proteinExistence type="predicted"/>
<organism evidence="2 3">
    <name type="scientific">Pleurodeles waltl</name>
    <name type="common">Iberian ribbed newt</name>
    <dbReference type="NCBI Taxonomy" id="8319"/>
    <lineage>
        <taxon>Eukaryota</taxon>
        <taxon>Metazoa</taxon>
        <taxon>Chordata</taxon>
        <taxon>Craniata</taxon>
        <taxon>Vertebrata</taxon>
        <taxon>Euteleostomi</taxon>
        <taxon>Amphibia</taxon>
        <taxon>Batrachia</taxon>
        <taxon>Caudata</taxon>
        <taxon>Salamandroidea</taxon>
        <taxon>Salamandridae</taxon>
        <taxon>Pleurodelinae</taxon>
        <taxon>Pleurodeles</taxon>
    </lineage>
</organism>